<accession>A0A0K2ZUB8</accession>
<sequence>MCPSARPDPLLFNAHLDPLPAMPPQGPGDAPGPHPHDAADYRQYSLADYRQRRDRHGTPWRDLCPAYAFALRTHVGGWPRAPMADTDGELAAHWEQVRGESQLDWRQARPVIEDAWQALDHLPAPALRVEAH</sequence>
<reference evidence="2" key="1">
    <citation type="submission" date="2015-07" db="EMBL/GenBank/DDBJ databases">
        <authorList>
            <person name="Noorani M."/>
        </authorList>
    </citation>
    <scope>NUCLEOTIDE SEQUENCE [LARGE SCALE GENOMIC DNA]</scope>
    <source>
        <strain evidence="2">LMG730</strain>
    </source>
</reference>
<protein>
    <submittedName>
        <fullName evidence="2">Uncharacterized protein</fullName>
    </submittedName>
</protein>
<dbReference type="RefSeq" id="WP_053838534.1">
    <property type="nucleotide sequence ID" value="NZ_CP076251.1"/>
</dbReference>
<evidence type="ECO:0000313" key="2">
    <source>
        <dbReference type="EMBL" id="CTP89381.1"/>
    </source>
</evidence>
<organism evidence="2">
    <name type="scientific">Xanthomonas graminis pv. phlei</name>
    <dbReference type="NCBI Taxonomy" id="487906"/>
    <lineage>
        <taxon>Bacteria</taxon>
        <taxon>Pseudomonadati</taxon>
        <taxon>Pseudomonadota</taxon>
        <taxon>Gammaproteobacteria</taxon>
        <taxon>Lysobacterales</taxon>
        <taxon>Lysobacteraceae</taxon>
        <taxon>Xanthomonas</taxon>
        <taxon>Xanthomonas translucens group</taxon>
        <taxon>Xanthomonas graminis</taxon>
    </lineage>
</organism>
<dbReference type="AlphaFoldDB" id="A0A0K2ZUB8"/>
<evidence type="ECO:0000256" key="1">
    <source>
        <dbReference type="SAM" id="MobiDB-lite"/>
    </source>
</evidence>
<feature type="compositionally biased region" description="Pro residues" evidence="1">
    <location>
        <begin position="20"/>
        <end position="33"/>
    </location>
</feature>
<feature type="region of interest" description="Disordered" evidence="1">
    <location>
        <begin position="1"/>
        <end position="40"/>
    </location>
</feature>
<gene>
    <name evidence="2" type="ORF">XTPLMG730_2458</name>
</gene>
<dbReference type="EMBL" id="CXOJ01000054">
    <property type="protein sequence ID" value="CTP89381.1"/>
    <property type="molecule type" value="Genomic_DNA"/>
</dbReference>
<proteinExistence type="predicted"/>
<dbReference type="Proteomes" id="UP000045978">
    <property type="component" value="Unassembled WGS sequence"/>
</dbReference>
<name>A0A0K2ZUB8_9XANT</name>